<organism evidence="1 2">
    <name type="scientific">Roseovarius atlanticus</name>
    <dbReference type="NCBI Taxonomy" id="1641875"/>
    <lineage>
        <taxon>Bacteria</taxon>
        <taxon>Pseudomonadati</taxon>
        <taxon>Pseudomonadota</taxon>
        <taxon>Alphaproteobacteria</taxon>
        <taxon>Rhodobacterales</taxon>
        <taxon>Roseobacteraceae</taxon>
        <taxon>Roseovarius</taxon>
    </lineage>
</organism>
<dbReference type="EMBL" id="LAXJ01000025">
    <property type="protein sequence ID" value="KRS10990.1"/>
    <property type="molecule type" value="Genomic_DNA"/>
</dbReference>
<comment type="caution">
    <text evidence="1">The sequence shown here is derived from an EMBL/GenBank/DDBJ whole genome shotgun (WGS) entry which is preliminary data.</text>
</comment>
<dbReference type="AlphaFoldDB" id="A0A0T5NQL8"/>
<reference evidence="1 2" key="1">
    <citation type="submission" date="2015-04" db="EMBL/GenBank/DDBJ databases">
        <title>The draft genome sequence of Roseovarius sp.R12b.</title>
        <authorList>
            <person name="Li G."/>
            <person name="Lai Q."/>
            <person name="Shao Z."/>
            <person name="Yan P."/>
        </authorList>
    </citation>
    <scope>NUCLEOTIDE SEQUENCE [LARGE SCALE GENOMIC DNA]</scope>
    <source>
        <strain evidence="1 2">R12B</strain>
    </source>
</reference>
<dbReference type="STRING" id="1641875.XM53_18640"/>
<dbReference type="Proteomes" id="UP000051295">
    <property type="component" value="Unassembled WGS sequence"/>
</dbReference>
<dbReference type="OrthoDB" id="7363897at2"/>
<protein>
    <submittedName>
        <fullName evidence="1">Uncharacterized protein</fullName>
    </submittedName>
</protein>
<proteinExistence type="predicted"/>
<accession>A0A0T5NQL8</accession>
<name>A0A0T5NQL8_9RHOB</name>
<dbReference type="RefSeq" id="WP_057796087.1">
    <property type="nucleotide sequence ID" value="NZ_LAXJ01000025.1"/>
</dbReference>
<gene>
    <name evidence="1" type="ORF">XM53_18640</name>
</gene>
<evidence type="ECO:0000313" key="2">
    <source>
        <dbReference type="Proteomes" id="UP000051295"/>
    </source>
</evidence>
<evidence type="ECO:0000313" key="1">
    <source>
        <dbReference type="EMBL" id="KRS10990.1"/>
    </source>
</evidence>
<keyword evidence="2" id="KW-1185">Reference proteome</keyword>
<sequence>MIELLFVACLAQSPDQCRERSLLFTDVTPMQCLMGAQPELAKWVNTHPNERIKSWRCQTVNTAEVDI</sequence>
<dbReference type="PATRIC" id="fig|1641875.4.peg.2257"/>